<dbReference type="AlphaFoldDB" id="G0UYP2"/>
<protein>
    <submittedName>
        <fullName evidence="1">Uncharacterized protein</fullName>
    </submittedName>
</protein>
<proteinExistence type="predicted"/>
<evidence type="ECO:0000313" key="1">
    <source>
        <dbReference type="EMBL" id="CCC94509.1"/>
    </source>
</evidence>
<accession>G0UYP2</accession>
<gene>
    <name evidence="1" type="ORF">TCIL3000_10_12910</name>
</gene>
<reference evidence="1" key="1">
    <citation type="journal article" date="2012" name="Proc. Natl. Acad. Sci. U.S.A.">
        <title>Antigenic diversity is generated by distinct evolutionary mechanisms in African trypanosome species.</title>
        <authorList>
            <person name="Jackson A.P."/>
            <person name="Berry A."/>
            <person name="Aslett M."/>
            <person name="Allison H.C."/>
            <person name="Burton P."/>
            <person name="Vavrova-Anderson J."/>
            <person name="Brown R."/>
            <person name="Browne H."/>
            <person name="Corton N."/>
            <person name="Hauser H."/>
            <person name="Gamble J."/>
            <person name="Gilderthorp R."/>
            <person name="Marcello L."/>
            <person name="McQuillan J."/>
            <person name="Otto T.D."/>
            <person name="Quail M.A."/>
            <person name="Sanders M.J."/>
            <person name="van Tonder A."/>
            <person name="Ginger M.L."/>
            <person name="Field M.C."/>
            <person name="Barry J.D."/>
            <person name="Hertz-Fowler C."/>
            <person name="Berriman M."/>
        </authorList>
    </citation>
    <scope>NUCLEOTIDE SEQUENCE</scope>
    <source>
        <strain evidence="1">IL3000</strain>
    </source>
</reference>
<dbReference type="EMBL" id="HE575323">
    <property type="protein sequence ID" value="CCC94509.1"/>
    <property type="molecule type" value="Genomic_DNA"/>
</dbReference>
<name>G0UYP2_TRYCI</name>
<dbReference type="VEuPathDB" id="TriTrypDB:TcIL3000_10_12910"/>
<sequence length="230" mass="25325">MVGVRRGTVTTLFEIASLARSLPMAIGVMIMKHPSLRVYHEPPLQSHAESKECLYTFQDVMTRPWVMSLDYEEEEAVSFPELHGSIFLRYQLNPLSKTQIPDACYDYQRTIFCNMKPYLRLAYVEVVDCAGGSVGVGTNAGCSINVCTETTGIFSDHPQTRGGDTILFSTVPSIQKALLQPLGSGRESPFLIVDDVFIGWGSTGFISLNDLSNVSMLSHEAHPRVAGDSL</sequence>
<organism evidence="1">
    <name type="scientific">Trypanosoma congolense (strain IL3000)</name>
    <dbReference type="NCBI Taxonomy" id="1068625"/>
    <lineage>
        <taxon>Eukaryota</taxon>
        <taxon>Discoba</taxon>
        <taxon>Euglenozoa</taxon>
        <taxon>Kinetoplastea</taxon>
        <taxon>Metakinetoplastina</taxon>
        <taxon>Trypanosomatida</taxon>
        <taxon>Trypanosomatidae</taxon>
        <taxon>Trypanosoma</taxon>
        <taxon>Nannomonas</taxon>
    </lineage>
</organism>